<proteinExistence type="inferred from homology"/>
<dbReference type="FunFam" id="3.75.10.10:FF:000004">
    <property type="entry name" value="N(G),N(G)-dimethylarginine dimethylaminohydrolase 1"/>
    <property type="match status" value="1"/>
</dbReference>
<sequence length="336" mass="37168">GSLSTLQFSYEEEVIDKCPPGQETLDPLESFNEVIFEPSIAMAILRLVHAAMLALTNKMASFKCTHAVVCRLPNSWRPRDGKEGSLDRARRQHEEYVKALRSVGLDVLEMPADELIPSCPYVEDCAIVCNGAALIAKPAAASRKRETEAIRAVLKKELNLYIMEVTDPNATLDGGDVLFTGREFFVGLSTNTNEGGAAAVASAFPEFPCTPIKLGDNCHLKNLISMAGPDVISVGSGESAQKLLKRIEREATFQYQKLTVSDDIAANVLYVNNVLLHRAKEEFPDSVKILEDRILYPRYALEFSELGSLSSCCLLIKKTKHMKNLFELYRSEMSES</sequence>
<comment type="similarity">
    <text evidence="1">Belongs to the DDAH family.</text>
</comment>
<dbReference type="AlphaFoldDB" id="A0A7R8ZY28"/>
<reference evidence="4" key="1">
    <citation type="submission" date="2020-11" db="EMBL/GenBank/DDBJ databases">
        <authorList>
            <person name="Tran Van P."/>
        </authorList>
    </citation>
    <scope>NUCLEOTIDE SEQUENCE</scope>
</reference>
<dbReference type="GO" id="GO:0000052">
    <property type="term" value="P:citrulline metabolic process"/>
    <property type="evidence" value="ECO:0007669"/>
    <property type="project" value="TreeGrafter"/>
</dbReference>
<gene>
    <name evidence="4" type="ORF">DSTB1V02_LOCUS671</name>
</gene>
<feature type="active site" description="Proton donor" evidence="3">
    <location>
        <position position="219"/>
    </location>
</feature>
<dbReference type="PANTHER" id="PTHR12737:SF9">
    <property type="entry name" value="DIMETHYLARGININASE"/>
    <property type="match status" value="1"/>
</dbReference>
<evidence type="ECO:0000313" key="4">
    <source>
        <dbReference type="EMBL" id="CAD7240652.1"/>
    </source>
</evidence>
<protein>
    <recommendedName>
        <fullName evidence="6">Dimethylargininase</fullName>
    </recommendedName>
</protein>
<evidence type="ECO:0000313" key="5">
    <source>
        <dbReference type="Proteomes" id="UP000677054"/>
    </source>
</evidence>
<dbReference type="OrthoDB" id="10016839at2759"/>
<organism evidence="4">
    <name type="scientific">Darwinula stevensoni</name>
    <dbReference type="NCBI Taxonomy" id="69355"/>
    <lineage>
        <taxon>Eukaryota</taxon>
        <taxon>Metazoa</taxon>
        <taxon>Ecdysozoa</taxon>
        <taxon>Arthropoda</taxon>
        <taxon>Crustacea</taxon>
        <taxon>Oligostraca</taxon>
        <taxon>Ostracoda</taxon>
        <taxon>Podocopa</taxon>
        <taxon>Podocopida</taxon>
        <taxon>Darwinulocopina</taxon>
        <taxon>Darwinuloidea</taxon>
        <taxon>Darwinulidae</taxon>
        <taxon>Darwinula</taxon>
    </lineage>
</organism>
<dbReference type="SUPFAM" id="SSF55909">
    <property type="entry name" value="Pentein"/>
    <property type="match status" value="1"/>
</dbReference>
<dbReference type="InterPro" id="IPR033199">
    <property type="entry name" value="DDAH-like"/>
</dbReference>
<dbReference type="EMBL" id="LR899566">
    <property type="protein sequence ID" value="CAD7240652.1"/>
    <property type="molecule type" value="Genomic_DNA"/>
</dbReference>
<dbReference type="Proteomes" id="UP000677054">
    <property type="component" value="Unassembled WGS sequence"/>
</dbReference>
<feature type="active site" description="Nucleophile" evidence="3">
    <location>
        <position position="312"/>
    </location>
</feature>
<dbReference type="GO" id="GO:0016597">
    <property type="term" value="F:amino acid binding"/>
    <property type="evidence" value="ECO:0007669"/>
    <property type="project" value="TreeGrafter"/>
</dbReference>
<evidence type="ECO:0008006" key="6">
    <source>
        <dbReference type="Google" id="ProtNLM"/>
    </source>
</evidence>
<name>A0A7R8ZY28_9CRUS</name>
<dbReference type="GO" id="GO:0006525">
    <property type="term" value="P:arginine metabolic process"/>
    <property type="evidence" value="ECO:0007669"/>
    <property type="project" value="TreeGrafter"/>
</dbReference>
<dbReference type="EMBL" id="CAJPEV010000049">
    <property type="protein sequence ID" value="CAG0879612.1"/>
    <property type="molecule type" value="Genomic_DNA"/>
</dbReference>
<dbReference type="PANTHER" id="PTHR12737">
    <property type="entry name" value="DIMETHYLARGININE DIMETHYLAMINOHYDROLASE"/>
    <property type="match status" value="1"/>
</dbReference>
<dbReference type="GO" id="GO:0045429">
    <property type="term" value="P:positive regulation of nitric oxide biosynthetic process"/>
    <property type="evidence" value="ECO:0007669"/>
    <property type="project" value="TreeGrafter"/>
</dbReference>
<feature type="non-terminal residue" evidence="4">
    <location>
        <position position="336"/>
    </location>
</feature>
<evidence type="ECO:0000256" key="2">
    <source>
        <dbReference type="ARBA" id="ARBA00022801"/>
    </source>
</evidence>
<evidence type="ECO:0000256" key="1">
    <source>
        <dbReference type="ARBA" id="ARBA00008532"/>
    </source>
</evidence>
<keyword evidence="2" id="KW-0378">Hydrolase</keyword>
<dbReference type="GO" id="GO:0016403">
    <property type="term" value="F:dimethylargininase activity"/>
    <property type="evidence" value="ECO:0007669"/>
    <property type="project" value="TreeGrafter"/>
</dbReference>
<accession>A0A7R8ZY28</accession>
<keyword evidence="5" id="KW-1185">Reference proteome</keyword>
<dbReference type="Gene3D" id="3.75.10.10">
    <property type="entry name" value="L-arginine/glycine Amidinotransferase, Chain A"/>
    <property type="match status" value="1"/>
</dbReference>
<evidence type="ECO:0000256" key="3">
    <source>
        <dbReference type="PIRSR" id="PIRSR633199-1"/>
    </source>
</evidence>